<dbReference type="KEGG" id="cagg:HYG79_06625"/>
<organism evidence="2 3">
    <name type="scientific">Costertonia aggregata</name>
    <dbReference type="NCBI Taxonomy" id="343403"/>
    <lineage>
        <taxon>Bacteria</taxon>
        <taxon>Pseudomonadati</taxon>
        <taxon>Bacteroidota</taxon>
        <taxon>Flavobacteriia</taxon>
        <taxon>Flavobacteriales</taxon>
        <taxon>Flavobacteriaceae</taxon>
        <taxon>Costertonia</taxon>
    </lineage>
</organism>
<evidence type="ECO:0000313" key="3">
    <source>
        <dbReference type="Proteomes" id="UP000509302"/>
    </source>
</evidence>
<dbReference type="AlphaFoldDB" id="A0A7H9ANM9"/>
<feature type="signal peptide" evidence="1">
    <location>
        <begin position="1"/>
        <end position="19"/>
    </location>
</feature>
<keyword evidence="1" id="KW-0732">Signal</keyword>
<gene>
    <name evidence="2" type="ORF">HYG79_06625</name>
</gene>
<sequence>MKRIFLPLLLSLILLFCCKEINTQKTVQKPLTATQIMQKAHEKAGGTFWQKPKSLTLKGYATFYRDGKISKHETHNMWRVFENTKEDAHVANGKVRIESFKDSTPVFIVTFDGKNTYDLSGKQDQSDADNRWASNFGYGAIRHALDEGYTLKLVGDDTVKTKPAYTIQVTDPNKGETFFGIDKEDFKIVKVAFQTPQGWHHRIYSEFFSKDKYSWLQSGRVELFYDDKISNEVYWTDFEVNEKLPDSLFVLQTK</sequence>
<dbReference type="EMBL" id="CP058595">
    <property type="protein sequence ID" value="QLG45038.1"/>
    <property type="molecule type" value="Genomic_DNA"/>
</dbReference>
<evidence type="ECO:0008006" key="4">
    <source>
        <dbReference type="Google" id="ProtNLM"/>
    </source>
</evidence>
<evidence type="ECO:0000313" key="2">
    <source>
        <dbReference type="EMBL" id="QLG45038.1"/>
    </source>
</evidence>
<dbReference type="RefSeq" id="WP_179241328.1">
    <property type="nucleotide sequence ID" value="NZ_CP058595.1"/>
</dbReference>
<reference evidence="2 3" key="1">
    <citation type="journal article" date="2006" name="Int. J. Syst. Evol. Microbiol.">
        <title>Costertonia aggregata gen. nov., sp. nov., a mesophilic marine bacterium of the family Flavobacteriaceae, isolated from a mature biofilm.</title>
        <authorList>
            <person name="Kwon K.K."/>
            <person name="Lee Y.K."/>
            <person name="Lee H.K."/>
        </authorList>
    </citation>
    <scope>NUCLEOTIDE SEQUENCE [LARGE SCALE GENOMIC DNA]</scope>
    <source>
        <strain evidence="2 3">KCCM 42265</strain>
    </source>
</reference>
<accession>A0A7H9ANM9</accession>
<protein>
    <recommendedName>
        <fullName evidence="4">Outer membrane lipoprotein-sorting protein</fullName>
    </recommendedName>
</protein>
<evidence type="ECO:0000256" key="1">
    <source>
        <dbReference type="SAM" id="SignalP"/>
    </source>
</evidence>
<name>A0A7H9ANM9_9FLAO</name>
<proteinExistence type="predicted"/>
<feature type="chain" id="PRO_5028988024" description="Outer membrane lipoprotein-sorting protein" evidence="1">
    <location>
        <begin position="20"/>
        <end position="254"/>
    </location>
</feature>
<dbReference type="Gene3D" id="2.50.20.10">
    <property type="entry name" value="Lipoprotein localisation LolA/LolB/LppX"/>
    <property type="match status" value="1"/>
</dbReference>
<dbReference type="Proteomes" id="UP000509302">
    <property type="component" value="Chromosome"/>
</dbReference>
<keyword evidence="3" id="KW-1185">Reference proteome</keyword>